<gene>
    <name evidence="1" type="ORF">WR25_01978</name>
</gene>
<proteinExistence type="predicted"/>
<protein>
    <submittedName>
        <fullName evidence="1">Uncharacterized protein</fullName>
    </submittedName>
</protein>
<dbReference type="InterPro" id="IPR027417">
    <property type="entry name" value="P-loop_NTPase"/>
</dbReference>
<sequence length="156" mass="17801">MQNLTREDPLNKVQQKWMSGEIPVVVATIAFGMSIDKANAKKGLSDDVKDIQIKALQTGFEKMLEYCEKRNVFSSIQMILIFRPNADTMLASFFNESDLKKCVEELRFLQNSRAGSGRQFLPDRQPADIEYNSCYLQSKTLSSYNHKAAQSYVVFI</sequence>
<reference evidence="1 2" key="1">
    <citation type="journal article" date="2017" name="Curr. Biol.">
        <title>Genome architecture and evolution of a unichromosomal asexual nematode.</title>
        <authorList>
            <person name="Fradin H."/>
            <person name="Zegar C."/>
            <person name="Gutwein M."/>
            <person name="Lucas J."/>
            <person name="Kovtun M."/>
            <person name="Corcoran D."/>
            <person name="Baugh L.R."/>
            <person name="Kiontke K."/>
            <person name="Gunsalus K."/>
            <person name="Fitch D.H."/>
            <person name="Piano F."/>
        </authorList>
    </citation>
    <scope>NUCLEOTIDE SEQUENCE [LARGE SCALE GENOMIC DNA]</scope>
    <source>
        <strain evidence="1">PF1309</strain>
    </source>
</reference>
<dbReference type="OrthoDB" id="10261556at2759"/>
<dbReference type="EMBL" id="LIAE01010481">
    <property type="protein sequence ID" value="PAV60129.1"/>
    <property type="molecule type" value="Genomic_DNA"/>
</dbReference>
<dbReference type="AlphaFoldDB" id="A0A2A2JEY4"/>
<dbReference type="Gene3D" id="3.40.50.300">
    <property type="entry name" value="P-loop containing nucleotide triphosphate hydrolases"/>
    <property type="match status" value="1"/>
</dbReference>
<dbReference type="Proteomes" id="UP000218231">
    <property type="component" value="Unassembled WGS sequence"/>
</dbReference>
<name>A0A2A2JEY4_9BILA</name>
<accession>A0A2A2JEY4</accession>
<evidence type="ECO:0000313" key="2">
    <source>
        <dbReference type="Proteomes" id="UP000218231"/>
    </source>
</evidence>
<organism evidence="1 2">
    <name type="scientific">Diploscapter pachys</name>
    <dbReference type="NCBI Taxonomy" id="2018661"/>
    <lineage>
        <taxon>Eukaryota</taxon>
        <taxon>Metazoa</taxon>
        <taxon>Ecdysozoa</taxon>
        <taxon>Nematoda</taxon>
        <taxon>Chromadorea</taxon>
        <taxon>Rhabditida</taxon>
        <taxon>Rhabditina</taxon>
        <taxon>Rhabditomorpha</taxon>
        <taxon>Rhabditoidea</taxon>
        <taxon>Rhabditidae</taxon>
        <taxon>Diploscapter</taxon>
    </lineage>
</organism>
<dbReference type="SUPFAM" id="SSF52540">
    <property type="entry name" value="P-loop containing nucleoside triphosphate hydrolases"/>
    <property type="match status" value="1"/>
</dbReference>
<keyword evidence="2" id="KW-1185">Reference proteome</keyword>
<dbReference type="STRING" id="2018661.A0A2A2JEY4"/>
<comment type="caution">
    <text evidence="1">The sequence shown here is derived from an EMBL/GenBank/DDBJ whole genome shotgun (WGS) entry which is preliminary data.</text>
</comment>
<evidence type="ECO:0000313" key="1">
    <source>
        <dbReference type="EMBL" id="PAV60129.1"/>
    </source>
</evidence>